<evidence type="ECO:0000313" key="2">
    <source>
        <dbReference type="EMBL" id="GIE96334.1"/>
    </source>
</evidence>
<dbReference type="AlphaFoldDB" id="A0A919JZZ4"/>
<name>A0A919JZZ4_9ACTN</name>
<dbReference type="Proteomes" id="UP000636960">
    <property type="component" value="Unassembled WGS sequence"/>
</dbReference>
<proteinExistence type="predicted"/>
<reference evidence="2" key="1">
    <citation type="submission" date="2021-01" db="EMBL/GenBank/DDBJ databases">
        <title>Whole genome shotgun sequence of Actinoplanes rishiriensis NBRC 108556.</title>
        <authorList>
            <person name="Komaki H."/>
            <person name="Tamura T."/>
        </authorList>
    </citation>
    <scope>NUCLEOTIDE SEQUENCE</scope>
    <source>
        <strain evidence="2">NBRC 108556</strain>
    </source>
</reference>
<keyword evidence="3" id="KW-1185">Reference proteome</keyword>
<comment type="caution">
    <text evidence="2">The sequence shown here is derived from an EMBL/GenBank/DDBJ whole genome shotgun (WGS) entry which is preliminary data.</text>
</comment>
<gene>
    <name evidence="2" type="ORF">Ari01nite_37990</name>
</gene>
<accession>A0A919JZZ4</accession>
<sequence>MWQRDFGTVIDPTCNDAHVLCQDEGDGTAAGRWGPSLPGGVTTRAELPRGNLTKVRRGDQAVRRADGQHPPRAQR</sequence>
<evidence type="ECO:0000313" key="3">
    <source>
        <dbReference type="Proteomes" id="UP000636960"/>
    </source>
</evidence>
<organism evidence="2 3">
    <name type="scientific">Paractinoplanes rishiriensis</name>
    <dbReference type="NCBI Taxonomy" id="1050105"/>
    <lineage>
        <taxon>Bacteria</taxon>
        <taxon>Bacillati</taxon>
        <taxon>Actinomycetota</taxon>
        <taxon>Actinomycetes</taxon>
        <taxon>Micromonosporales</taxon>
        <taxon>Micromonosporaceae</taxon>
        <taxon>Paractinoplanes</taxon>
    </lineage>
</organism>
<dbReference type="EMBL" id="BOMV01000042">
    <property type="protein sequence ID" value="GIE96334.1"/>
    <property type="molecule type" value="Genomic_DNA"/>
</dbReference>
<feature type="compositionally biased region" description="Basic and acidic residues" evidence="1">
    <location>
        <begin position="56"/>
        <end position="69"/>
    </location>
</feature>
<evidence type="ECO:0000256" key="1">
    <source>
        <dbReference type="SAM" id="MobiDB-lite"/>
    </source>
</evidence>
<feature type="region of interest" description="Disordered" evidence="1">
    <location>
        <begin position="26"/>
        <end position="75"/>
    </location>
</feature>
<protein>
    <submittedName>
        <fullName evidence="2">Uncharacterized protein</fullName>
    </submittedName>
</protein>